<dbReference type="OrthoDB" id="9814826at2"/>
<dbReference type="InterPro" id="IPR013113">
    <property type="entry name" value="SIP_FAD-bd"/>
</dbReference>
<proteinExistence type="predicted"/>
<dbReference type="InterPro" id="IPR039374">
    <property type="entry name" value="SIP_fam"/>
</dbReference>
<dbReference type="EMBL" id="CP035491">
    <property type="protein sequence ID" value="QAY71997.1"/>
    <property type="molecule type" value="Genomic_DNA"/>
</dbReference>
<dbReference type="PROSITE" id="PS51384">
    <property type="entry name" value="FAD_FR"/>
    <property type="match status" value="1"/>
</dbReference>
<dbReference type="PANTHER" id="PTHR30157:SF0">
    <property type="entry name" value="NADPH-DEPENDENT FERRIC-CHELATE REDUCTASE"/>
    <property type="match status" value="1"/>
</dbReference>
<protein>
    <submittedName>
        <fullName evidence="3">Siderophore-interacting protein</fullName>
    </submittedName>
</protein>
<organism evidence="3 4">
    <name type="scientific">Agromyces protaetiae</name>
    <dbReference type="NCBI Taxonomy" id="2509455"/>
    <lineage>
        <taxon>Bacteria</taxon>
        <taxon>Bacillati</taxon>
        <taxon>Actinomycetota</taxon>
        <taxon>Actinomycetes</taxon>
        <taxon>Micrococcales</taxon>
        <taxon>Microbacteriaceae</taxon>
        <taxon>Agromyces</taxon>
    </lineage>
</organism>
<dbReference type="InterPro" id="IPR017927">
    <property type="entry name" value="FAD-bd_FR_type"/>
</dbReference>
<keyword evidence="4" id="KW-1185">Reference proteome</keyword>
<reference evidence="3 4" key="1">
    <citation type="submission" date="2019-01" db="EMBL/GenBank/DDBJ databases">
        <title>Genome sequencing of strain FW100M-8.</title>
        <authorList>
            <person name="Heo J."/>
            <person name="Kim S.-J."/>
            <person name="Kim J.-S."/>
            <person name="Hong S.-B."/>
            <person name="Kwon S.-W."/>
        </authorList>
    </citation>
    <scope>NUCLEOTIDE SEQUENCE [LARGE SCALE GENOMIC DNA]</scope>
    <source>
        <strain evidence="3 4">FW100M-8</strain>
    </source>
</reference>
<sequence length="299" mass="33300">MSKAEVNRIHRVVVADVRRLTPGMLRIEFTGDGLAGFVSSGVGDEYLRLFLPAEGHDEPNLPVATGDGYWEFAAGVEASEVRTYTVRGWDETTGRLVIDFVVHDGGVAARWALGAQPGHVAGVNTPRGLYAPDPDIRWQLLVADATGLPAALRLAEQAPEGVRTRVVLEVADDRDEQRPDLPANVDLQWVHGGNGHSPSRLEEIVRATEFPQEPGYVWVAGEARVTRAVRRYLRHELKLPATAYKVVGYWTEAAEAWTERYEALPDDVRTRLREMWDEAGRDLEELEDEYEDTLEAHGL</sequence>
<dbReference type="InterPro" id="IPR039261">
    <property type="entry name" value="FNR_nucleotide-bd"/>
</dbReference>
<dbReference type="SUPFAM" id="SSF63380">
    <property type="entry name" value="Riboflavin synthase domain-like"/>
    <property type="match status" value="1"/>
</dbReference>
<dbReference type="Gene3D" id="3.40.50.80">
    <property type="entry name" value="Nucleotide-binding domain of ferredoxin-NADP reductase (FNR) module"/>
    <property type="match status" value="1"/>
</dbReference>
<evidence type="ECO:0000313" key="4">
    <source>
        <dbReference type="Proteomes" id="UP000291259"/>
    </source>
</evidence>
<evidence type="ECO:0000256" key="1">
    <source>
        <dbReference type="SAM" id="Coils"/>
    </source>
</evidence>
<feature type="coiled-coil region" evidence="1">
    <location>
        <begin position="269"/>
        <end position="296"/>
    </location>
</feature>
<dbReference type="InterPro" id="IPR017938">
    <property type="entry name" value="Riboflavin_synthase-like_b-brl"/>
</dbReference>
<dbReference type="RefSeq" id="WP_129187794.1">
    <property type="nucleotide sequence ID" value="NZ_CP035491.1"/>
</dbReference>
<dbReference type="Pfam" id="PF08021">
    <property type="entry name" value="FAD_binding_9"/>
    <property type="match status" value="1"/>
</dbReference>
<accession>A0A4P6FE93</accession>
<keyword evidence="1" id="KW-0175">Coiled coil</keyword>
<dbReference type="PANTHER" id="PTHR30157">
    <property type="entry name" value="FERRIC REDUCTASE, NADPH-DEPENDENT"/>
    <property type="match status" value="1"/>
</dbReference>
<dbReference type="Pfam" id="PF04954">
    <property type="entry name" value="SIP"/>
    <property type="match status" value="1"/>
</dbReference>
<dbReference type="Proteomes" id="UP000291259">
    <property type="component" value="Chromosome"/>
</dbReference>
<dbReference type="CDD" id="cd06193">
    <property type="entry name" value="siderophore_interacting"/>
    <property type="match status" value="1"/>
</dbReference>
<feature type="domain" description="FAD-binding FR-type" evidence="2">
    <location>
        <begin position="7"/>
        <end position="133"/>
    </location>
</feature>
<dbReference type="Gene3D" id="2.40.30.10">
    <property type="entry name" value="Translation factors"/>
    <property type="match status" value="1"/>
</dbReference>
<gene>
    <name evidence="3" type="ORF">ET445_00285</name>
</gene>
<dbReference type="InterPro" id="IPR007037">
    <property type="entry name" value="SIP_rossman_dom"/>
</dbReference>
<name>A0A4P6FE93_9MICO</name>
<dbReference type="AlphaFoldDB" id="A0A4P6FE93"/>
<evidence type="ECO:0000259" key="2">
    <source>
        <dbReference type="PROSITE" id="PS51384"/>
    </source>
</evidence>
<dbReference type="KEGG" id="agf:ET445_00285"/>
<evidence type="ECO:0000313" key="3">
    <source>
        <dbReference type="EMBL" id="QAY71997.1"/>
    </source>
</evidence>
<dbReference type="GO" id="GO:0016491">
    <property type="term" value="F:oxidoreductase activity"/>
    <property type="evidence" value="ECO:0007669"/>
    <property type="project" value="InterPro"/>
</dbReference>